<evidence type="ECO:0000313" key="5">
    <source>
        <dbReference type="EMBL" id="MPL62329.1"/>
    </source>
</evidence>
<keyword evidence="3" id="KW-0687">Ribonucleoprotein</keyword>
<dbReference type="PANTHER" id="PTHR10724:SF7">
    <property type="entry name" value="SMALL RIBOSOMAL SUBUNIT PROTEIN BS1C"/>
    <property type="match status" value="1"/>
</dbReference>
<dbReference type="GO" id="GO:0022627">
    <property type="term" value="C:cytosolic small ribosomal subunit"/>
    <property type="evidence" value="ECO:0007669"/>
    <property type="project" value="TreeGrafter"/>
</dbReference>
<dbReference type="InterPro" id="IPR050437">
    <property type="entry name" value="Ribos_protein_bS1-like"/>
</dbReference>
<proteinExistence type="inferred from homology"/>
<dbReference type="AlphaFoldDB" id="A0A644T6C5"/>
<comment type="caution">
    <text evidence="5">The sequence shown here is derived from an EMBL/GenBank/DDBJ whole genome shotgun (WGS) entry which is preliminary data.</text>
</comment>
<organism evidence="5">
    <name type="scientific">bioreactor metagenome</name>
    <dbReference type="NCBI Taxonomy" id="1076179"/>
    <lineage>
        <taxon>unclassified sequences</taxon>
        <taxon>metagenomes</taxon>
        <taxon>ecological metagenomes</taxon>
    </lineage>
</organism>
<dbReference type="PROSITE" id="PS50126">
    <property type="entry name" value="S1"/>
    <property type="match status" value="3"/>
</dbReference>
<reference evidence="5" key="1">
    <citation type="submission" date="2019-08" db="EMBL/GenBank/DDBJ databases">
        <authorList>
            <person name="Kucharzyk K."/>
            <person name="Murdoch R.W."/>
            <person name="Higgins S."/>
            <person name="Loffler F."/>
        </authorList>
    </citation>
    <scope>NUCLEOTIDE SEQUENCE</scope>
</reference>
<evidence type="ECO:0000256" key="1">
    <source>
        <dbReference type="ARBA" id="ARBA00006767"/>
    </source>
</evidence>
<name>A0A644T6C5_9ZZZZ</name>
<accession>A0A644T6C5</accession>
<dbReference type="EMBL" id="VSSQ01000017">
    <property type="protein sequence ID" value="MPL62329.1"/>
    <property type="molecule type" value="Genomic_DNA"/>
</dbReference>
<dbReference type="GO" id="GO:0006412">
    <property type="term" value="P:translation"/>
    <property type="evidence" value="ECO:0007669"/>
    <property type="project" value="TreeGrafter"/>
</dbReference>
<gene>
    <name evidence="5" type="primary">rpsA_2</name>
    <name evidence="5" type="ORF">SDC9_07943</name>
</gene>
<feature type="domain" description="S1 motif" evidence="4">
    <location>
        <begin position="312"/>
        <end position="379"/>
    </location>
</feature>
<feature type="domain" description="S1 motif" evidence="4">
    <location>
        <begin position="228"/>
        <end position="295"/>
    </location>
</feature>
<dbReference type="Gene3D" id="2.40.50.140">
    <property type="entry name" value="Nucleic acid-binding proteins"/>
    <property type="match status" value="3"/>
</dbReference>
<feature type="domain" description="S1 motif" evidence="4">
    <location>
        <begin position="29"/>
        <end position="96"/>
    </location>
</feature>
<dbReference type="SUPFAM" id="SSF50249">
    <property type="entry name" value="Nucleic acid-binding proteins"/>
    <property type="match status" value="3"/>
</dbReference>
<dbReference type="SMART" id="SM00316">
    <property type="entry name" value="S1"/>
    <property type="match status" value="4"/>
</dbReference>
<dbReference type="InterPro" id="IPR003029">
    <property type="entry name" value="S1_domain"/>
</dbReference>
<evidence type="ECO:0000259" key="4">
    <source>
        <dbReference type="PROSITE" id="PS50126"/>
    </source>
</evidence>
<sequence>MENTTTKNTVVLDQYTKMVLEPIPQIKQDDIVEGPVLAITNTAVYIDLGPIGTGIIYGIEYINARDLIKKINIGDLISAKVIEKEDKNGYIDLSLREAKHALIWSEAEVFLKEKRVLSLVAKEANKGGLIMDWNGINGFLPSSQLKGENYPKVEDGAKDQILNELRKLVGKRIPVTIIAAIPKEGKLIFSESTDPVLEDGELREAKKKDDTVKDTKTLTKIISKYNLGDQLEGVVTGVVDFGIFVKIDNEIEGLIHKSEIDWGLVENTKDYAKVGDTVKVEVIEIKDNKISLSMKKLKENPWISASKKYNKGDVVDGVVIRFNKHGALVSIEEGVAGLIHISDFENEEKMKEALSLGKIYKFEITLFDGKDEKMTLTLKK</sequence>
<dbReference type="InterPro" id="IPR012340">
    <property type="entry name" value="NA-bd_OB-fold"/>
</dbReference>
<dbReference type="GO" id="GO:0003729">
    <property type="term" value="F:mRNA binding"/>
    <property type="evidence" value="ECO:0007669"/>
    <property type="project" value="TreeGrafter"/>
</dbReference>
<keyword evidence="2 5" id="KW-0689">Ribosomal protein</keyword>
<dbReference type="PANTHER" id="PTHR10724">
    <property type="entry name" value="30S RIBOSOMAL PROTEIN S1"/>
    <property type="match status" value="1"/>
</dbReference>
<protein>
    <submittedName>
        <fullName evidence="5">30S ribosomal protein S1</fullName>
    </submittedName>
</protein>
<dbReference type="Pfam" id="PF00575">
    <property type="entry name" value="S1"/>
    <property type="match status" value="3"/>
</dbReference>
<evidence type="ECO:0000256" key="3">
    <source>
        <dbReference type="ARBA" id="ARBA00023274"/>
    </source>
</evidence>
<evidence type="ECO:0000256" key="2">
    <source>
        <dbReference type="ARBA" id="ARBA00022980"/>
    </source>
</evidence>
<dbReference type="GO" id="GO:0003735">
    <property type="term" value="F:structural constituent of ribosome"/>
    <property type="evidence" value="ECO:0007669"/>
    <property type="project" value="TreeGrafter"/>
</dbReference>
<comment type="similarity">
    <text evidence="1">Belongs to the bacterial ribosomal protein bS1 family.</text>
</comment>